<sequence length="223" mass="25415">MIGILLALQVNNWNEQRKEKKIRKELVASLIEDFEGTQEILSQVIFEADSLFNNMNTFYDLISKKTQITTVDSLRTLGRSFFRSVPFEPILSTYNEAKSTGNLNLIQSKAFTDKMTAFNLAHKGYNQVNHISTSNYFSGAMWDLRKTFGSSSILIKTTAIPEKNKLKPQISYAEYLFIVESPLGEAALENQYVVFQNMKNIFSDMDNAIKGIIAILKSLREEE</sequence>
<keyword evidence="2" id="KW-1185">Reference proteome</keyword>
<accession>A0ABS8EN86</accession>
<evidence type="ECO:0000313" key="1">
    <source>
        <dbReference type="EMBL" id="MCC1483762.1"/>
    </source>
</evidence>
<dbReference type="Proteomes" id="UP000778797">
    <property type="component" value="Unassembled WGS sequence"/>
</dbReference>
<dbReference type="RefSeq" id="WP_227476215.1">
    <property type="nucleotide sequence ID" value="NZ_JAFMPT010000004.1"/>
</dbReference>
<organism evidence="1 2">
    <name type="scientific">Winogradskyella immobilis</name>
    <dbReference type="NCBI Taxonomy" id="2816852"/>
    <lineage>
        <taxon>Bacteria</taxon>
        <taxon>Pseudomonadati</taxon>
        <taxon>Bacteroidota</taxon>
        <taxon>Flavobacteriia</taxon>
        <taxon>Flavobacteriales</taxon>
        <taxon>Flavobacteriaceae</taxon>
        <taxon>Winogradskyella</taxon>
    </lineage>
</organism>
<reference evidence="2" key="2">
    <citation type="submission" date="2023-07" db="EMBL/GenBank/DDBJ databases">
        <title>Genome of Winogradskyella sp. E313.</title>
        <authorList>
            <person name="Zhou Y."/>
        </authorList>
    </citation>
    <scope>NUCLEOTIDE SEQUENCE [LARGE SCALE GENOMIC DNA]</scope>
    <source>
        <strain evidence="2">E313</strain>
    </source>
</reference>
<dbReference type="EMBL" id="JAFMPT010000004">
    <property type="protein sequence ID" value="MCC1483762.1"/>
    <property type="molecule type" value="Genomic_DNA"/>
</dbReference>
<proteinExistence type="predicted"/>
<comment type="caution">
    <text evidence="1">The sequence shown here is derived from an EMBL/GenBank/DDBJ whole genome shotgun (WGS) entry which is preliminary data.</text>
</comment>
<protein>
    <submittedName>
        <fullName evidence="1">Uncharacterized protein</fullName>
    </submittedName>
</protein>
<name>A0ABS8EN86_9FLAO</name>
<evidence type="ECO:0000313" key="2">
    <source>
        <dbReference type="Proteomes" id="UP000778797"/>
    </source>
</evidence>
<reference evidence="2" key="1">
    <citation type="submission" date="2021-03" db="EMBL/GenBank/DDBJ databases">
        <title>Genome of Cognatishimia sp. F0-27.</title>
        <authorList>
            <person name="Ping X."/>
        </authorList>
    </citation>
    <scope>NUCLEOTIDE SEQUENCE [LARGE SCALE GENOMIC DNA]</scope>
    <source>
        <strain evidence="2">E313</strain>
    </source>
</reference>
<gene>
    <name evidence="1" type="ORF">J1C55_04090</name>
</gene>